<dbReference type="GO" id="GO:0006096">
    <property type="term" value="P:glycolytic process"/>
    <property type="evidence" value="ECO:0007669"/>
    <property type="project" value="UniProtKB-UniRule"/>
</dbReference>
<reference evidence="16" key="1">
    <citation type="submission" date="2017-09" db="EMBL/GenBank/DDBJ databases">
        <title>Depth-based differentiation of microbial function through sediment-hosted aquifers and enrichment of novel symbionts in the deep terrestrial subsurface.</title>
        <authorList>
            <person name="Probst A.J."/>
            <person name="Ladd B."/>
            <person name="Jarett J.K."/>
            <person name="Geller-Mcgrath D.E."/>
            <person name="Sieber C.M.K."/>
            <person name="Emerson J.B."/>
            <person name="Anantharaman K."/>
            <person name="Thomas B.C."/>
            <person name="Malmstrom R."/>
            <person name="Stieglmeier M."/>
            <person name="Klingl A."/>
            <person name="Woyke T."/>
            <person name="Ryan C.M."/>
            <person name="Banfield J.F."/>
        </authorList>
    </citation>
    <scope>NUCLEOTIDE SEQUENCE [LARGE SCALE GENOMIC DNA]</scope>
</reference>
<dbReference type="PANTHER" id="PTHR11902">
    <property type="entry name" value="ENOLASE"/>
    <property type="match status" value="1"/>
</dbReference>
<dbReference type="InterPro" id="IPR000941">
    <property type="entry name" value="Enolase"/>
</dbReference>
<feature type="binding site" evidence="9 12">
    <location>
        <position position="250"/>
    </location>
    <ligand>
        <name>Mg(2+)</name>
        <dbReference type="ChEBI" id="CHEBI:18420"/>
    </ligand>
</feature>
<dbReference type="CDD" id="cd03313">
    <property type="entry name" value="enolase"/>
    <property type="match status" value="1"/>
</dbReference>
<feature type="binding site" evidence="9">
    <location>
        <position position="171"/>
    </location>
    <ligand>
        <name>(2R)-2-phosphoglycerate</name>
        <dbReference type="ChEBI" id="CHEBI:58289"/>
    </ligand>
</feature>
<feature type="active site" description="Proton acceptor" evidence="9 10">
    <location>
        <position position="345"/>
    </location>
</feature>
<comment type="pathway">
    <text evidence="1 9">Carbohydrate degradation; glycolysis; pyruvate from D-glyceraldehyde 3-phosphate: step 4/5.</text>
</comment>
<dbReference type="SFLD" id="SFLDG00178">
    <property type="entry name" value="enolase"/>
    <property type="match status" value="1"/>
</dbReference>
<evidence type="ECO:0000256" key="3">
    <source>
        <dbReference type="ARBA" id="ARBA00012058"/>
    </source>
</evidence>
<comment type="caution">
    <text evidence="15">The sequence shown here is derived from an EMBL/GenBank/DDBJ whole genome shotgun (WGS) entry which is preliminary data.</text>
</comment>
<dbReference type="InterPro" id="IPR036849">
    <property type="entry name" value="Enolase-like_C_sf"/>
</dbReference>
<dbReference type="GO" id="GO:0000015">
    <property type="term" value="C:phosphopyruvate hydratase complex"/>
    <property type="evidence" value="ECO:0007669"/>
    <property type="project" value="InterPro"/>
</dbReference>
<comment type="cofactor">
    <cofactor evidence="12">
        <name>Mg(2+)</name>
        <dbReference type="ChEBI" id="CHEBI:18420"/>
    </cofactor>
    <text evidence="12">Mg(2+) is required for catalysis and for stabilizing the dimer.</text>
</comment>
<dbReference type="Gene3D" id="3.30.390.10">
    <property type="entry name" value="Enolase-like, N-terminal domain"/>
    <property type="match status" value="1"/>
</dbReference>
<proteinExistence type="inferred from homology"/>
<feature type="active site" description="Proton donor" evidence="9 10">
    <location>
        <position position="213"/>
    </location>
</feature>
<dbReference type="NCBIfam" id="TIGR01060">
    <property type="entry name" value="eno"/>
    <property type="match status" value="1"/>
</dbReference>
<protein>
    <recommendedName>
        <fullName evidence="4 9">Enolase</fullName>
        <ecNumber evidence="3 9">4.2.1.11</ecNumber>
    </recommendedName>
    <alternativeName>
        <fullName evidence="9">2-phospho-D-glycerate hydro-lyase</fullName>
    </alternativeName>
    <alternativeName>
        <fullName evidence="9">2-phosphoglycerate dehydratase</fullName>
    </alternativeName>
</protein>
<evidence type="ECO:0000313" key="15">
    <source>
        <dbReference type="EMBL" id="PIU03566.1"/>
    </source>
</evidence>
<evidence type="ECO:0000256" key="7">
    <source>
        <dbReference type="ARBA" id="ARBA00023152"/>
    </source>
</evidence>
<keyword evidence="8 9" id="KW-0456">Lyase</keyword>
<gene>
    <name evidence="9" type="primary">eno</name>
    <name evidence="15" type="ORF">COT44_02565</name>
</gene>
<feature type="binding site" evidence="11">
    <location>
        <begin position="372"/>
        <end position="375"/>
    </location>
    <ligand>
        <name>substrate</name>
    </ligand>
</feature>
<keyword evidence="7 9" id="KW-0324">Glycolysis</keyword>
<evidence type="ECO:0000259" key="13">
    <source>
        <dbReference type="SMART" id="SM01192"/>
    </source>
</evidence>
<dbReference type="SUPFAM" id="SSF54826">
    <property type="entry name" value="Enolase N-terminal domain-like"/>
    <property type="match status" value="1"/>
</dbReference>
<evidence type="ECO:0000256" key="9">
    <source>
        <dbReference type="HAMAP-Rule" id="MF_00318"/>
    </source>
</evidence>
<dbReference type="PRINTS" id="PR00148">
    <property type="entry name" value="ENOLASE"/>
</dbReference>
<dbReference type="SFLD" id="SFLDS00001">
    <property type="entry name" value="Enolase"/>
    <property type="match status" value="1"/>
</dbReference>
<evidence type="ECO:0000256" key="10">
    <source>
        <dbReference type="PIRSR" id="PIRSR001400-1"/>
    </source>
</evidence>
<accession>A0A2M6XD48</accession>
<dbReference type="GO" id="GO:0009986">
    <property type="term" value="C:cell surface"/>
    <property type="evidence" value="ECO:0007669"/>
    <property type="project" value="UniProtKB-SubCell"/>
</dbReference>
<dbReference type="Proteomes" id="UP000228996">
    <property type="component" value="Unassembled WGS sequence"/>
</dbReference>
<dbReference type="AlphaFoldDB" id="A0A2M6XD48"/>
<feature type="binding site" evidence="11">
    <location>
        <position position="396"/>
    </location>
    <ligand>
        <name>substrate</name>
    </ligand>
</feature>
<keyword evidence="5 9" id="KW-0964">Secreted</keyword>
<dbReference type="UniPathway" id="UPA00109">
    <property type="reaction ID" value="UER00187"/>
</dbReference>
<evidence type="ECO:0000313" key="16">
    <source>
        <dbReference type="Proteomes" id="UP000228996"/>
    </source>
</evidence>
<feature type="binding site" evidence="11">
    <location>
        <position position="163"/>
    </location>
    <ligand>
        <name>substrate</name>
    </ligand>
</feature>
<dbReference type="SFLD" id="SFLDF00002">
    <property type="entry name" value="enolase"/>
    <property type="match status" value="1"/>
</dbReference>
<evidence type="ECO:0000256" key="1">
    <source>
        <dbReference type="ARBA" id="ARBA00005031"/>
    </source>
</evidence>
<evidence type="ECO:0000256" key="2">
    <source>
        <dbReference type="ARBA" id="ARBA00009604"/>
    </source>
</evidence>
<dbReference type="PIRSF" id="PIRSF001400">
    <property type="entry name" value="Enolase"/>
    <property type="match status" value="1"/>
</dbReference>
<feature type="binding site" evidence="9 12">
    <location>
        <position position="293"/>
    </location>
    <ligand>
        <name>Mg(2+)</name>
        <dbReference type="ChEBI" id="CHEBI:18420"/>
    </ligand>
</feature>
<feature type="binding site" evidence="11">
    <location>
        <position position="172"/>
    </location>
    <ligand>
        <name>substrate</name>
    </ligand>
</feature>
<keyword evidence="15" id="KW-0670">Pyruvate</keyword>
<keyword evidence="6 9" id="KW-0460">Magnesium</keyword>
<dbReference type="SUPFAM" id="SSF51604">
    <property type="entry name" value="Enolase C-terminal domain-like"/>
    <property type="match status" value="1"/>
</dbReference>
<evidence type="ECO:0000256" key="4">
    <source>
        <dbReference type="ARBA" id="ARBA00017068"/>
    </source>
</evidence>
<feature type="binding site" evidence="9">
    <location>
        <position position="396"/>
    </location>
    <ligand>
        <name>(2R)-2-phosphoglycerate</name>
        <dbReference type="ChEBI" id="CHEBI:58289"/>
    </ligand>
</feature>
<comment type="similarity">
    <text evidence="2 9">Belongs to the enolase family.</text>
</comment>
<comment type="catalytic activity">
    <reaction evidence="9">
        <text>(2R)-2-phosphoglycerate = phosphoenolpyruvate + H2O</text>
        <dbReference type="Rhea" id="RHEA:10164"/>
        <dbReference type="ChEBI" id="CHEBI:15377"/>
        <dbReference type="ChEBI" id="CHEBI:58289"/>
        <dbReference type="ChEBI" id="CHEBI:58702"/>
        <dbReference type="EC" id="4.2.1.11"/>
    </reaction>
</comment>
<comment type="subcellular location">
    <subcellularLocation>
        <location evidence="9">Cytoplasm</location>
    </subcellularLocation>
    <subcellularLocation>
        <location evidence="9">Secreted</location>
    </subcellularLocation>
    <subcellularLocation>
        <location evidence="9">Cell surface</location>
    </subcellularLocation>
    <text evidence="9">Fractions of enolase are present in both the cytoplasm and on the cell surface.</text>
</comment>
<dbReference type="PANTHER" id="PTHR11902:SF1">
    <property type="entry name" value="ENOLASE"/>
    <property type="match status" value="1"/>
</dbReference>
<evidence type="ECO:0000256" key="8">
    <source>
        <dbReference type="ARBA" id="ARBA00023239"/>
    </source>
</evidence>
<feature type="binding site" evidence="9">
    <location>
        <position position="375"/>
    </location>
    <ligand>
        <name>(2R)-2-phosphoglycerate</name>
        <dbReference type="ChEBI" id="CHEBI:58289"/>
    </ligand>
</feature>
<feature type="domain" description="Enolase N-terminal" evidence="14">
    <location>
        <begin position="4"/>
        <end position="134"/>
    </location>
</feature>
<sequence length="426" mass="46833">MSLIKAIQAREILDSRGNPTVETAVWLDNNQKAIASVPSGASTGSMEASELRDNDPNRYGGLGVLKAVNNVNQIMGPKLIGLDPTKQFEIDDILIRLDGSFNKSNLGSNSILSVSQGICEAGALAKGLPTYRYVRELAAGIGLVLGPIIIPVPTFNLINGGKHGAGNLEFQEFHIILTSQKSYQQNLEIAEEVYQGVKDILIRHGAIHSVGDEGGFAPNLFTNLDALEVIVQAIKERGFEFKRDVFLGLDCAASNFYRNGVYTIRDRTQPMETADLIDFYRSLFEQYPLSLLEDPLYEEDWDSWTKMNAEVTAETILVGDDLLCTNPERVKKAIERKACGAILVKPNQIGTISETIKVIKQARDAKWKVIVSHRSGETNDDFIADFAVGVGSDYTKFGAPARGERIAKYNRLLEIEAELKPVSPTI</sequence>
<evidence type="ECO:0000256" key="12">
    <source>
        <dbReference type="PIRSR" id="PIRSR001400-3"/>
    </source>
</evidence>
<dbReference type="EMBL" id="PEYO01000014">
    <property type="protein sequence ID" value="PIU03566.1"/>
    <property type="molecule type" value="Genomic_DNA"/>
</dbReference>
<feature type="binding site" evidence="9">
    <location>
        <position position="345"/>
    </location>
    <ligand>
        <name>(2R)-2-phosphoglycerate</name>
        <dbReference type="ChEBI" id="CHEBI:58289"/>
    </ligand>
</feature>
<dbReference type="InterPro" id="IPR020811">
    <property type="entry name" value="Enolase_N"/>
</dbReference>
<dbReference type="EC" id="4.2.1.11" evidence="3 9"/>
<dbReference type="InterPro" id="IPR020809">
    <property type="entry name" value="Enolase_CS"/>
</dbReference>
<comment type="cofactor">
    <cofactor evidence="9">
        <name>Mg(2+)</name>
        <dbReference type="ChEBI" id="CHEBI:18420"/>
    </cofactor>
    <text evidence="9">Binds a second Mg(2+) ion via substrate during catalysis.</text>
</comment>
<dbReference type="InterPro" id="IPR020810">
    <property type="entry name" value="Enolase_C"/>
</dbReference>
<dbReference type="InterPro" id="IPR029017">
    <property type="entry name" value="Enolase-like_N"/>
</dbReference>
<dbReference type="PROSITE" id="PS00164">
    <property type="entry name" value="ENOLASE"/>
    <property type="match status" value="1"/>
</dbReference>
<dbReference type="GO" id="GO:0000287">
    <property type="term" value="F:magnesium ion binding"/>
    <property type="evidence" value="ECO:0007669"/>
    <property type="project" value="UniProtKB-UniRule"/>
</dbReference>
<name>A0A2M6XD48_9BACT</name>
<dbReference type="Gene3D" id="3.20.20.120">
    <property type="entry name" value="Enolase-like C-terminal domain"/>
    <property type="match status" value="1"/>
</dbReference>
<dbReference type="Pfam" id="PF03952">
    <property type="entry name" value="Enolase_N"/>
    <property type="match status" value="1"/>
</dbReference>
<dbReference type="Pfam" id="PF00113">
    <property type="entry name" value="Enolase_C"/>
    <property type="match status" value="1"/>
</dbReference>
<feature type="binding site" evidence="9 12">
    <location>
        <position position="320"/>
    </location>
    <ligand>
        <name>Mg(2+)</name>
        <dbReference type="ChEBI" id="CHEBI:18420"/>
    </ligand>
</feature>
<keyword evidence="9 12" id="KW-0479">Metal-binding</keyword>
<dbReference type="HAMAP" id="MF_00318">
    <property type="entry name" value="Enolase"/>
    <property type="match status" value="1"/>
</dbReference>
<feature type="binding site" evidence="9">
    <location>
        <position position="374"/>
    </location>
    <ligand>
        <name>(2R)-2-phosphoglycerate</name>
        <dbReference type="ChEBI" id="CHEBI:58289"/>
    </ligand>
</feature>
<evidence type="ECO:0000256" key="11">
    <source>
        <dbReference type="PIRSR" id="PIRSR001400-2"/>
    </source>
</evidence>
<dbReference type="GO" id="GO:0004634">
    <property type="term" value="F:phosphopyruvate hydratase activity"/>
    <property type="evidence" value="ECO:0007669"/>
    <property type="project" value="UniProtKB-UniRule"/>
</dbReference>
<evidence type="ECO:0000256" key="6">
    <source>
        <dbReference type="ARBA" id="ARBA00022842"/>
    </source>
</evidence>
<evidence type="ECO:0000256" key="5">
    <source>
        <dbReference type="ARBA" id="ARBA00022525"/>
    </source>
</evidence>
<feature type="binding site" evidence="11">
    <location>
        <position position="293"/>
    </location>
    <ligand>
        <name>substrate</name>
    </ligand>
</feature>
<evidence type="ECO:0000259" key="14">
    <source>
        <dbReference type="SMART" id="SM01193"/>
    </source>
</evidence>
<keyword evidence="9" id="KW-0963">Cytoplasm</keyword>
<organism evidence="15 16">
    <name type="scientific">Candidatus Shapirobacteria bacterium CG08_land_8_20_14_0_20_39_18</name>
    <dbReference type="NCBI Taxonomy" id="1974883"/>
    <lineage>
        <taxon>Bacteria</taxon>
        <taxon>Candidatus Shapironibacteriota</taxon>
    </lineage>
</organism>
<comment type="function">
    <text evidence="9">Catalyzes the reversible conversion of 2-phosphoglycerate (2-PG) into phosphoenolpyruvate (PEP). It is essential for the degradation of carbohydrates via glycolysis.</text>
</comment>
<dbReference type="GO" id="GO:0005576">
    <property type="term" value="C:extracellular region"/>
    <property type="evidence" value="ECO:0007669"/>
    <property type="project" value="UniProtKB-SubCell"/>
</dbReference>
<dbReference type="SMART" id="SM01193">
    <property type="entry name" value="Enolase_N"/>
    <property type="match status" value="1"/>
</dbReference>
<feature type="binding site" evidence="11">
    <location>
        <position position="320"/>
    </location>
    <ligand>
        <name>substrate</name>
    </ligand>
</feature>
<feature type="domain" description="Enolase C-terminal TIM barrel" evidence="13">
    <location>
        <begin position="147"/>
        <end position="425"/>
    </location>
</feature>
<dbReference type="SMART" id="SM01192">
    <property type="entry name" value="Enolase_C"/>
    <property type="match status" value="1"/>
</dbReference>